<feature type="chain" id="PRO_5017341498" description="Secreted protein" evidence="1">
    <location>
        <begin position="19"/>
        <end position="94"/>
    </location>
</feature>
<dbReference type="AlphaFoldDB" id="A0A3A2ZHX9"/>
<comment type="caution">
    <text evidence="2">The sequence shown here is derived from an EMBL/GenBank/DDBJ whole genome shotgun (WGS) entry which is preliminary data.</text>
</comment>
<dbReference type="Proteomes" id="UP000266188">
    <property type="component" value="Unassembled WGS sequence"/>
</dbReference>
<dbReference type="EMBL" id="MVGC01000158">
    <property type="protein sequence ID" value="RJE22646.1"/>
    <property type="molecule type" value="Genomic_DNA"/>
</dbReference>
<evidence type="ECO:0000313" key="2">
    <source>
        <dbReference type="EMBL" id="RJE22646.1"/>
    </source>
</evidence>
<evidence type="ECO:0000256" key="1">
    <source>
        <dbReference type="SAM" id="SignalP"/>
    </source>
</evidence>
<keyword evidence="3" id="KW-1185">Reference proteome</keyword>
<name>A0A3A2ZHX9_9EURO</name>
<organism evidence="2 3">
    <name type="scientific">Aspergillus sclerotialis</name>
    <dbReference type="NCBI Taxonomy" id="2070753"/>
    <lineage>
        <taxon>Eukaryota</taxon>
        <taxon>Fungi</taxon>
        <taxon>Dikarya</taxon>
        <taxon>Ascomycota</taxon>
        <taxon>Pezizomycotina</taxon>
        <taxon>Eurotiomycetes</taxon>
        <taxon>Eurotiomycetidae</taxon>
        <taxon>Eurotiales</taxon>
        <taxon>Aspergillaceae</taxon>
        <taxon>Aspergillus</taxon>
        <taxon>Aspergillus subgen. Polypaecilum</taxon>
    </lineage>
</organism>
<dbReference type="OrthoDB" id="2687876at2759"/>
<dbReference type="STRING" id="2070753.A0A3A2ZHX9"/>
<sequence>MLALRSFLFTRLFWLASGNRMLLSKPNQRVLVDIRNTILWDHVHFLITTNRLAYLNADSRVPGANLPLKRTLSAPVVRNGDARLETKYTRETAF</sequence>
<proteinExistence type="predicted"/>
<evidence type="ECO:0000313" key="3">
    <source>
        <dbReference type="Proteomes" id="UP000266188"/>
    </source>
</evidence>
<protein>
    <recommendedName>
        <fullName evidence="4">Secreted protein</fullName>
    </recommendedName>
</protein>
<reference evidence="3" key="1">
    <citation type="submission" date="2017-02" db="EMBL/GenBank/DDBJ databases">
        <authorList>
            <person name="Tafer H."/>
            <person name="Lopandic K."/>
        </authorList>
    </citation>
    <scope>NUCLEOTIDE SEQUENCE [LARGE SCALE GENOMIC DNA]</scope>
    <source>
        <strain evidence="3">CBS 366.77</strain>
    </source>
</reference>
<keyword evidence="1" id="KW-0732">Signal</keyword>
<evidence type="ECO:0008006" key="4">
    <source>
        <dbReference type="Google" id="ProtNLM"/>
    </source>
</evidence>
<gene>
    <name evidence="2" type="ORF">PHISCL_05029</name>
</gene>
<accession>A0A3A2ZHX9</accession>
<feature type="signal peptide" evidence="1">
    <location>
        <begin position="1"/>
        <end position="18"/>
    </location>
</feature>